<feature type="compositionally biased region" description="Basic and acidic residues" evidence="1">
    <location>
        <begin position="1156"/>
        <end position="1172"/>
    </location>
</feature>
<feature type="compositionally biased region" description="Basic and acidic residues" evidence="1">
    <location>
        <begin position="977"/>
        <end position="991"/>
    </location>
</feature>
<feature type="transmembrane region" description="Helical" evidence="2">
    <location>
        <begin position="771"/>
        <end position="792"/>
    </location>
</feature>
<protein>
    <recommendedName>
        <fullName evidence="3">Edg1 TPR repeats region domain-containing protein</fullName>
    </recommendedName>
</protein>
<feature type="compositionally biased region" description="Basic and acidic residues" evidence="1">
    <location>
        <begin position="1179"/>
        <end position="1205"/>
    </location>
</feature>
<dbReference type="InterPro" id="IPR056581">
    <property type="entry name" value="TPR_Edg1"/>
</dbReference>
<evidence type="ECO:0000313" key="4">
    <source>
        <dbReference type="Proteomes" id="UP000036681"/>
    </source>
</evidence>
<feature type="region of interest" description="Disordered" evidence="1">
    <location>
        <begin position="1337"/>
        <end position="1370"/>
    </location>
</feature>
<evidence type="ECO:0000256" key="2">
    <source>
        <dbReference type="SAM" id="Phobius"/>
    </source>
</evidence>
<feature type="transmembrane region" description="Helical" evidence="2">
    <location>
        <begin position="733"/>
        <end position="759"/>
    </location>
</feature>
<dbReference type="WBParaSite" id="ALUE_0000298001-mRNA-1">
    <property type="protein sequence ID" value="ALUE_0000298001-mRNA-1"/>
    <property type="gene ID" value="ALUE_0000298001"/>
</dbReference>
<dbReference type="Proteomes" id="UP000036681">
    <property type="component" value="Unplaced"/>
</dbReference>
<accession>A0A9J2NZJ7</accession>
<evidence type="ECO:0000256" key="1">
    <source>
        <dbReference type="SAM" id="MobiDB-lite"/>
    </source>
</evidence>
<reference evidence="5" key="1">
    <citation type="submission" date="2023-03" db="UniProtKB">
        <authorList>
            <consortium name="WormBaseParasite"/>
        </authorList>
    </citation>
    <scope>IDENTIFICATION</scope>
</reference>
<feature type="region of interest" description="Disordered" evidence="1">
    <location>
        <begin position="951"/>
        <end position="1005"/>
    </location>
</feature>
<keyword evidence="2" id="KW-0472">Membrane</keyword>
<feature type="region of interest" description="Disordered" evidence="1">
    <location>
        <begin position="1040"/>
        <end position="1265"/>
    </location>
</feature>
<keyword evidence="2" id="KW-1133">Transmembrane helix</keyword>
<keyword evidence="4" id="KW-1185">Reference proteome</keyword>
<proteinExistence type="predicted"/>
<keyword evidence="2" id="KW-0812">Transmembrane</keyword>
<feature type="compositionally biased region" description="Basic and acidic residues" evidence="1">
    <location>
        <begin position="1095"/>
        <end position="1111"/>
    </location>
</feature>
<feature type="domain" description="Edg1 TPR repeats region" evidence="3">
    <location>
        <begin position="206"/>
        <end position="608"/>
    </location>
</feature>
<evidence type="ECO:0000259" key="3">
    <source>
        <dbReference type="Pfam" id="PF24293"/>
    </source>
</evidence>
<feature type="compositionally biased region" description="Basic and acidic residues" evidence="1">
    <location>
        <begin position="1230"/>
        <end position="1245"/>
    </location>
</feature>
<name>A0A9J2NZJ7_ASCLU</name>
<organism evidence="4 5">
    <name type="scientific">Ascaris lumbricoides</name>
    <name type="common">Giant roundworm</name>
    <dbReference type="NCBI Taxonomy" id="6252"/>
    <lineage>
        <taxon>Eukaryota</taxon>
        <taxon>Metazoa</taxon>
        <taxon>Ecdysozoa</taxon>
        <taxon>Nematoda</taxon>
        <taxon>Chromadorea</taxon>
        <taxon>Rhabditida</taxon>
        <taxon>Spirurina</taxon>
        <taxon>Ascaridomorpha</taxon>
        <taxon>Ascaridoidea</taxon>
        <taxon>Ascarididae</taxon>
        <taxon>Ascaris</taxon>
    </lineage>
</organism>
<sequence length="1439" mass="160876">MLNLQVTNTDDIISGNMIGDTKSKEIGKMRKFLVNLTKGADFFETASECLRYSFGQSSLKDLISDCLQSGDDSVKRTMREVIGDISKVILEASRDAIATLAKEKGTAIELKSPGTWPIYASCNGLALAQVTGNCIVLFHALYEARSVSDIFSEEELTNIGEVYVATKTLLKSIGANGFGIRLPDEVIAAVDETSRMRKNREEKVERINADFVDGCEEIFRQIGAKQYDIAEMTRMVEVPIVGVLSEAEELMRRFSMHLPSVANVSDIRVMGAYLNLLKRVFDKCENFDDVMRQFYHDSLEETHGLPSLKKQYVDFDAEFVRLMNGMGDHAQFQNEPEKFENIVREFAFLFMIAPKTTIWFVLRECISNKLIVPNILKILRRLPSFLELRLAISGVEDCSSTRRVPIITLALRRIVQKESGWIASDEARSNFVYLVASLARERCSATKHDQEADENAPKYGEVIDSAILNGTELLLDFVLPLLFLRSEIDVALELACRFFADYECRRTPIEWSMEVDNFDATKNDYFTRLPAAMCVKLLIDILGTDIGKDPTIEGLCLKCLHLLGDKLKQENVIFPEKACTFILESLSGHIWTLKYAISSWFAESLGKPKLQIPEGLYKSLSEERQHEFEQITVDFEIAPVESFLRSIFELGALFVDFALDLINGGFTVKPLDDELSVKIALALMESIPDNATNEKVTAMYEVVSALVGALDPTVKSNPLVFYNESTIYDAMSIMGYFLGLRLIAPLMVFGDAVLLTVHARRSEASNRNDQLAAFIVSVNGSWLIATEFLIAISRCGGHCQPADRRRFPIAGVAVDNRGGRFAFYLAVLAEKLLSVWCQLVKGHIEREIIDWRRSRLTHVPDIRDPRPITDGVVIDRLVRVKIQITELFSMAVMITKEAESIPPQLRILLVILTDYEVELNQAEAGSALDTVRIDSKDDGTFYAFANDEKAGDSAGAKESATPSEGTVPALLSSGTENRQEPDRQDIVRDTEAVPPKGANKLGGEGTSATNALFEINAGSTVLAHAPRFVGSHFEYGRRRSSFDRRDAHKSSLSPRSQGGWRTRRDSGGRGRRSGLLRTGAAWIKRSSEGRDEETVENRAKVSRWNDGEASSRSRFGRQMSGGEKDETFDLVQDEANDAISQFTRRRGTGGMGKGRHAGEGKDETEKELEDMRSTNSNVSERRYDERHSPDISDQRSTKASADHTSKPSGGGPSKKLRSHDGNRKGAPRTQEGDILKQDEDGFAHEEQEDNFGAKHGNGNDDRGWKGYKARNAVHLEPRLPHDGPEGSATFNSLPLKTGAVSEHADSSALKAMVEQVKDVPTREVLQRRMVSREHVVELTGDRQPPGPSRVPGSSRNRFENETQFSPRPHKESKRFIHISAALLLHRHVDYIFLSLSDMRRWPTKIMEEEQVELIRCCVEYFDIEIVVRSDTHDLAIANG</sequence>
<feature type="compositionally biased region" description="Basic and acidic residues" evidence="1">
    <location>
        <begin position="1040"/>
        <end position="1049"/>
    </location>
</feature>
<dbReference type="Pfam" id="PF24293">
    <property type="entry name" value="TPR_Edg1"/>
    <property type="match status" value="1"/>
</dbReference>
<evidence type="ECO:0000313" key="5">
    <source>
        <dbReference type="WBParaSite" id="ALUE_0000298001-mRNA-1"/>
    </source>
</evidence>